<dbReference type="RefSeq" id="WP_075608486.1">
    <property type="nucleotide sequence ID" value="NZ_CP052766.1"/>
</dbReference>
<sequence>MHNLKYEALFAKWLNGPLSDDEQQEFERLCLEDPGFASQVETANQLNMTAEQFESVPVPHWQRENTFLVADKPKWWQWQGLPVASMAISAFALVLVITGFHVEVEGSKISMGFNSAPDEQAVAQLVDEKLHTYQQANQALFGKYVDAIVAQQKEASTQLTQYLLSSSRQERREDFSELVKFINEQRSDDQRFYARQINKMQQEIDVIATEYSQQDISRQMNIE</sequence>
<reference evidence="2 3" key="2">
    <citation type="submission" date="2020-04" db="EMBL/GenBank/DDBJ databases">
        <title>Complete genome sequence of Alteromonas pelagimontana 5.12T.</title>
        <authorList>
            <person name="Sinha R.K."/>
            <person name="Krishnan K.P."/>
            <person name="Kurian J.P."/>
        </authorList>
    </citation>
    <scope>NUCLEOTIDE SEQUENCE [LARGE SCALE GENOMIC DNA]</scope>
    <source>
        <strain evidence="2 3">5.12</strain>
    </source>
</reference>
<reference evidence="3" key="1">
    <citation type="submission" date="2014-12" db="EMBL/GenBank/DDBJ databases">
        <title>Complete genome sequence of a multi-drug resistant Klebsiella pneumoniae.</title>
        <authorList>
            <person name="Hua X."/>
            <person name="Chen Q."/>
            <person name="Li X."/>
            <person name="Feng Y."/>
            <person name="Ruan Z."/>
            <person name="Yu Y."/>
        </authorList>
    </citation>
    <scope>NUCLEOTIDE SEQUENCE [LARGE SCALE GENOMIC DNA]</scope>
    <source>
        <strain evidence="3">5.12</strain>
    </source>
</reference>
<keyword evidence="3" id="KW-1185">Reference proteome</keyword>
<evidence type="ECO:0000313" key="2">
    <source>
        <dbReference type="EMBL" id="QJR80202.1"/>
    </source>
</evidence>
<accession>A0A6M4MAL0</accession>
<dbReference type="KEGG" id="apel:CA267_005135"/>
<organism evidence="2 3">
    <name type="scientific">Alteromonas pelagimontana</name>
    <dbReference type="NCBI Taxonomy" id="1858656"/>
    <lineage>
        <taxon>Bacteria</taxon>
        <taxon>Pseudomonadati</taxon>
        <taxon>Pseudomonadota</taxon>
        <taxon>Gammaproteobacteria</taxon>
        <taxon>Alteromonadales</taxon>
        <taxon>Alteromonadaceae</taxon>
        <taxon>Alteromonas/Salinimonas group</taxon>
        <taxon>Alteromonas</taxon>
    </lineage>
</organism>
<evidence type="ECO:0000313" key="3">
    <source>
        <dbReference type="Proteomes" id="UP000219285"/>
    </source>
</evidence>
<keyword evidence="1" id="KW-0472">Membrane</keyword>
<dbReference type="Proteomes" id="UP000219285">
    <property type="component" value="Chromosome"/>
</dbReference>
<feature type="transmembrane region" description="Helical" evidence="1">
    <location>
        <begin position="81"/>
        <end position="102"/>
    </location>
</feature>
<gene>
    <name evidence="2" type="ORF">CA267_005135</name>
</gene>
<evidence type="ECO:0000256" key="1">
    <source>
        <dbReference type="SAM" id="Phobius"/>
    </source>
</evidence>
<protein>
    <submittedName>
        <fullName evidence="2">Uncharacterized protein</fullName>
    </submittedName>
</protein>
<dbReference type="EMBL" id="CP052766">
    <property type="protein sequence ID" value="QJR80202.1"/>
    <property type="molecule type" value="Genomic_DNA"/>
</dbReference>
<name>A0A6M4MAL0_9ALTE</name>
<proteinExistence type="predicted"/>
<keyword evidence="1" id="KW-0812">Transmembrane</keyword>
<keyword evidence="1" id="KW-1133">Transmembrane helix</keyword>
<dbReference type="AlphaFoldDB" id="A0A6M4MAL0"/>
<dbReference type="OrthoDB" id="5765975at2"/>